<dbReference type="EMBL" id="LAZR01005589">
    <property type="protein sequence ID" value="KKM98685.1"/>
    <property type="molecule type" value="Genomic_DNA"/>
</dbReference>
<gene>
    <name evidence="1" type="ORF">LCGC14_1155310</name>
</gene>
<reference evidence="1" key="1">
    <citation type="journal article" date="2015" name="Nature">
        <title>Complex archaea that bridge the gap between prokaryotes and eukaryotes.</title>
        <authorList>
            <person name="Spang A."/>
            <person name="Saw J.H."/>
            <person name="Jorgensen S.L."/>
            <person name="Zaremba-Niedzwiedzka K."/>
            <person name="Martijn J."/>
            <person name="Lind A.E."/>
            <person name="van Eijk R."/>
            <person name="Schleper C."/>
            <person name="Guy L."/>
            <person name="Ettema T.J."/>
        </authorList>
    </citation>
    <scope>NUCLEOTIDE SEQUENCE</scope>
</reference>
<sequence>MTERKRTCGSQCRNAKSKKCKCVCEGENHGCGTRKVIERSAFGRMVHRVKQALRGICEPVKIDLTKEGK</sequence>
<evidence type="ECO:0000313" key="1">
    <source>
        <dbReference type="EMBL" id="KKM98685.1"/>
    </source>
</evidence>
<organism evidence="1">
    <name type="scientific">marine sediment metagenome</name>
    <dbReference type="NCBI Taxonomy" id="412755"/>
    <lineage>
        <taxon>unclassified sequences</taxon>
        <taxon>metagenomes</taxon>
        <taxon>ecological metagenomes</taxon>
    </lineage>
</organism>
<protein>
    <submittedName>
        <fullName evidence="1">Uncharacterized protein</fullName>
    </submittedName>
</protein>
<name>A0A0F9PCE9_9ZZZZ</name>
<accession>A0A0F9PCE9</accession>
<proteinExistence type="predicted"/>
<dbReference type="AlphaFoldDB" id="A0A0F9PCE9"/>
<comment type="caution">
    <text evidence="1">The sequence shown here is derived from an EMBL/GenBank/DDBJ whole genome shotgun (WGS) entry which is preliminary data.</text>
</comment>